<dbReference type="Proteomes" id="UP000324738">
    <property type="component" value="Unassembled WGS sequence"/>
</dbReference>
<gene>
    <name evidence="8" type="ORF">FPY71_00740</name>
</gene>
<evidence type="ECO:0000259" key="7">
    <source>
        <dbReference type="PROSITE" id="PS50893"/>
    </source>
</evidence>
<organism evidence="8 9">
    <name type="scientific">Aureimonas fodinaquatilis</name>
    <dbReference type="NCBI Taxonomy" id="2565783"/>
    <lineage>
        <taxon>Bacteria</taxon>
        <taxon>Pseudomonadati</taxon>
        <taxon>Pseudomonadota</taxon>
        <taxon>Alphaproteobacteria</taxon>
        <taxon>Hyphomicrobiales</taxon>
        <taxon>Aurantimonadaceae</taxon>
        <taxon>Aureimonas</taxon>
    </lineage>
</organism>
<dbReference type="PROSITE" id="PS00211">
    <property type="entry name" value="ABC_TRANSPORTER_1"/>
    <property type="match status" value="1"/>
</dbReference>
<evidence type="ECO:0000256" key="4">
    <source>
        <dbReference type="ARBA" id="ARBA00022840"/>
    </source>
</evidence>
<dbReference type="PANTHER" id="PTHR42794">
    <property type="entry name" value="HEMIN IMPORT ATP-BINDING PROTEIN HMUV"/>
    <property type="match status" value="1"/>
</dbReference>
<dbReference type="AlphaFoldDB" id="A0A5B0E0Q2"/>
<evidence type="ECO:0000256" key="2">
    <source>
        <dbReference type="ARBA" id="ARBA00022448"/>
    </source>
</evidence>
<dbReference type="SUPFAM" id="SSF52540">
    <property type="entry name" value="P-loop containing nucleoside triphosphate hydrolases"/>
    <property type="match status" value="1"/>
</dbReference>
<evidence type="ECO:0000256" key="5">
    <source>
        <dbReference type="ARBA" id="ARBA00022967"/>
    </source>
</evidence>
<keyword evidence="3" id="KW-0547">Nucleotide-binding</keyword>
<keyword evidence="9" id="KW-1185">Reference proteome</keyword>
<evidence type="ECO:0000313" key="9">
    <source>
        <dbReference type="Proteomes" id="UP000324738"/>
    </source>
</evidence>
<comment type="similarity">
    <text evidence="1">Belongs to the ABC transporter superfamily.</text>
</comment>
<reference evidence="8 9" key="1">
    <citation type="submission" date="2019-08" db="EMBL/GenBank/DDBJ databases">
        <title>Aureimonas fodiniaquatilis sp. nov., isolated from a coal mine wastewater.</title>
        <authorList>
            <person name="Kim W."/>
        </authorList>
    </citation>
    <scope>NUCLEOTIDE SEQUENCE [LARGE SCALE GENOMIC DNA]</scope>
    <source>
        <strain evidence="8 9">CAU 1482</strain>
    </source>
</reference>
<keyword evidence="4 8" id="KW-0067">ATP-binding</keyword>
<comment type="caution">
    <text evidence="8">The sequence shown here is derived from an EMBL/GenBank/DDBJ whole genome shotgun (WGS) entry which is preliminary data.</text>
</comment>
<evidence type="ECO:0000313" key="8">
    <source>
        <dbReference type="EMBL" id="KAA0971695.1"/>
    </source>
</evidence>
<keyword evidence="2" id="KW-0813">Transport</keyword>
<dbReference type="InterPro" id="IPR003593">
    <property type="entry name" value="AAA+_ATPase"/>
</dbReference>
<dbReference type="Gene3D" id="3.40.50.300">
    <property type="entry name" value="P-loop containing nucleotide triphosphate hydrolases"/>
    <property type="match status" value="1"/>
</dbReference>
<dbReference type="OrthoDB" id="9805601at2"/>
<dbReference type="SMART" id="SM00382">
    <property type="entry name" value="AAA"/>
    <property type="match status" value="1"/>
</dbReference>
<dbReference type="GO" id="GO:0005524">
    <property type="term" value="F:ATP binding"/>
    <property type="evidence" value="ECO:0007669"/>
    <property type="project" value="UniProtKB-KW"/>
</dbReference>
<accession>A0A5B0E0Q2</accession>
<name>A0A5B0E0Q2_9HYPH</name>
<keyword evidence="5" id="KW-1278">Translocase</keyword>
<dbReference type="GO" id="GO:0016887">
    <property type="term" value="F:ATP hydrolysis activity"/>
    <property type="evidence" value="ECO:0007669"/>
    <property type="project" value="InterPro"/>
</dbReference>
<dbReference type="RefSeq" id="WP_149296641.1">
    <property type="nucleotide sequence ID" value="NZ_VTWH01000001.1"/>
</dbReference>
<evidence type="ECO:0000256" key="6">
    <source>
        <dbReference type="ARBA" id="ARBA00037066"/>
    </source>
</evidence>
<dbReference type="Pfam" id="PF00005">
    <property type="entry name" value="ABC_tran"/>
    <property type="match status" value="1"/>
</dbReference>
<comment type="function">
    <text evidence="6">Part of the ABC transporter complex HmuTUV involved in hemin import. Responsible for energy coupling to the transport system.</text>
</comment>
<dbReference type="PANTHER" id="PTHR42794:SF1">
    <property type="entry name" value="HEMIN IMPORT ATP-BINDING PROTEIN HMUV"/>
    <property type="match status" value="1"/>
</dbReference>
<evidence type="ECO:0000256" key="1">
    <source>
        <dbReference type="ARBA" id="ARBA00005417"/>
    </source>
</evidence>
<dbReference type="PROSITE" id="PS50893">
    <property type="entry name" value="ABC_TRANSPORTER_2"/>
    <property type="match status" value="1"/>
</dbReference>
<dbReference type="EMBL" id="VTWH01000001">
    <property type="protein sequence ID" value="KAA0971695.1"/>
    <property type="molecule type" value="Genomic_DNA"/>
</dbReference>
<sequence length="247" mass="26657">MIEAAGIGFNIADRWLWRNLSLSLQPGECLAVLGPNGAGKSTLFRALLGLCPVAEGVVLRSGAVGYVPQKSAISMDFTVAEVVAMARSAKKGLFSSLGSADWLAVEQALATTGMADFAKRPFQKLSGGERQMVLIARALATDARVLILDEPCSSLDLDRQALVLGLLRRLTGRSQLSILFSTHNPDHAFAIADRSLLLDRHAGFTLGPTHDVLTEAALSHLYSVKVCLSDWQNGTQIHRNMLISYER</sequence>
<protein>
    <submittedName>
        <fullName evidence="8">ABC transporter ATP-binding protein</fullName>
    </submittedName>
</protein>
<dbReference type="InterPro" id="IPR003439">
    <property type="entry name" value="ABC_transporter-like_ATP-bd"/>
</dbReference>
<proteinExistence type="inferred from homology"/>
<dbReference type="InterPro" id="IPR017871">
    <property type="entry name" value="ABC_transporter-like_CS"/>
</dbReference>
<evidence type="ECO:0000256" key="3">
    <source>
        <dbReference type="ARBA" id="ARBA00022741"/>
    </source>
</evidence>
<feature type="domain" description="ABC transporter" evidence="7">
    <location>
        <begin position="2"/>
        <end position="225"/>
    </location>
</feature>
<dbReference type="InterPro" id="IPR027417">
    <property type="entry name" value="P-loop_NTPase"/>
</dbReference>